<dbReference type="InterPro" id="IPR036291">
    <property type="entry name" value="NAD(P)-bd_dom_sf"/>
</dbReference>
<feature type="domain" description="Enoyl reductase (ER)" evidence="3">
    <location>
        <begin position="16"/>
        <end position="308"/>
    </location>
</feature>
<dbReference type="GO" id="GO:0016651">
    <property type="term" value="F:oxidoreductase activity, acting on NAD(P)H"/>
    <property type="evidence" value="ECO:0007669"/>
    <property type="project" value="TreeGrafter"/>
</dbReference>
<dbReference type="PANTHER" id="PTHR48106">
    <property type="entry name" value="QUINONE OXIDOREDUCTASE PIG3-RELATED"/>
    <property type="match status" value="1"/>
</dbReference>
<dbReference type="STRING" id="1502745.SAMN02799620_00458"/>
<dbReference type="SUPFAM" id="SSF51735">
    <property type="entry name" value="NAD(P)-binding Rossmann-fold domains"/>
    <property type="match status" value="1"/>
</dbReference>
<dbReference type="InterPro" id="IPR020843">
    <property type="entry name" value="ER"/>
</dbReference>
<dbReference type="GO" id="GO:0070402">
    <property type="term" value="F:NADPH binding"/>
    <property type="evidence" value="ECO:0007669"/>
    <property type="project" value="TreeGrafter"/>
</dbReference>
<dbReference type="CDD" id="cd08270">
    <property type="entry name" value="MDR4"/>
    <property type="match status" value="1"/>
</dbReference>
<dbReference type="PANTHER" id="PTHR48106:SF18">
    <property type="entry name" value="QUINONE OXIDOREDUCTASE PIG3"/>
    <property type="match status" value="1"/>
</dbReference>
<dbReference type="InterPro" id="IPR013149">
    <property type="entry name" value="ADH-like_C"/>
</dbReference>
<accession>A0A1G4V7T3</accession>
<dbReference type="Gene3D" id="3.40.50.720">
    <property type="entry name" value="NAD(P)-binding Rossmann-like Domain"/>
    <property type="match status" value="1"/>
</dbReference>
<keyword evidence="2" id="KW-0560">Oxidoreductase</keyword>
<protein>
    <submittedName>
        <fullName evidence="4">NADPH:quinone reductase</fullName>
    </submittedName>
</protein>
<evidence type="ECO:0000313" key="4">
    <source>
        <dbReference type="EMBL" id="SCX02586.1"/>
    </source>
</evidence>
<dbReference type="Gene3D" id="3.90.180.10">
    <property type="entry name" value="Medium-chain alcohol dehydrogenases, catalytic domain"/>
    <property type="match status" value="1"/>
</dbReference>
<dbReference type="Proteomes" id="UP000199707">
    <property type="component" value="Unassembled WGS sequence"/>
</dbReference>
<proteinExistence type="predicted"/>
<evidence type="ECO:0000259" key="3">
    <source>
        <dbReference type="SMART" id="SM00829"/>
    </source>
</evidence>
<dbReference type="InterPro" id="IPR013154">
    <property type="entry name" value="ADH-like_N"/>
</dbReference>
<dbReference type="AlphaFoldDB" id="A0A1G4V7T3"/>
<name>A0A1G4V7T3_9MYCO</name>
<sequence>MWLLRESMRAIVYDPQAPAKVRFGETAEPAPGDSQAVIQVHAIALNFGELHFIDHMRKPGEVPGWDSAGEVVRAAADGTGPQLGARVVGFGGEAGWAERRAVDTSNLAELPEFVEFEEAAALPVAGVTALQAVRALGPVVGRRVLITGASGGVGRFAVQLAARAGAHVVAAVGSPARGEGLTELGAAEVVVGLDGVTEPVFGVLDNVGGGLLAQAFALVSDGGSVQSIGMASNEPTTIDFEAHRRLGNRKRLEPFTVRAPFDADLRYLLELLADGELDPQIGLRDSWDNIADAAQALLNRQVPGKAVLRVGQSGSSANPS</sequence>
<dbReference type="InterPro" id="IPR011032">
    <property type="entry name" value="GroES-like_sf"/>
</dbReference>
<evidence type="ECO:0000256" key="2">
    <source>
        <dbReference type="ARBA" id="ARBA00023002"/>
    </source>
</evidence>
<dbReference type="Pfam" id="PF00107">
    <property type="entry name" value="ADH_zinc_N"/>
    <property type="match status" value="1"/>
</dbReference>
<organism evidence="4 5">
    <name type="scientific">Mycolicibacterium fluoranthenivorans</name>
    <dbReference type="NCBI Taxonomy" id="258505"/>
    <lineage>
        <taxon>Bacteria</taxon>
        <taxon>Bacillati</taxon>
        <taxon>Actinomycetota</taxon>
        <taxon>Actinomycetes</taxon>
        <taxon>Mycobacteriales</taxon>
        <taxon>Mycobacteriaceae</taxon>
        <taxon>Mycolicibacterium</taxon>
    </lineage>
</organism>
<evidence type="ECO:0000313" key="5">
    <source>
        <dbReference type="Proteomes" id="UP000199707"/>
    </source>
</evidence>
<evidence type="ECO:0000256" key="1">
    <source>
        <dbReference type="ARBA" id="ARBA00022857"/>
    </source>
</evidence>
<keyword evidence="1" id="KW-0521">NADP</keyword>
<gene>
    <name evidence="4" type="ORF">SAMN02799620_00458</name>
</gene>
<dbReference type="SMART" id="SM00829">
    <property type="entry name" value="PKS_ER"/>
    <property type="match status" value="1"/>
</dbReference>
<dbReference type="SUPFAM" id="SSF50129">
    <property type="entry name" value="GroES-like"/>
    <property type="match status" value="1"/>
</dbReference>
<reference evidence="5" key="1">
    <citation type="submission" date="2016-10" db="EMBL/GenBank/DDBJ databases">
        <authorList>
            <person name="Varghese N."/>
            <person name="Submissions S."/>
        </authorList>
    </citation>
    <scope>NUCLEOTIDE SEQUENCE [LARGE SCALE GENOMIC DNA]</scope>
    <source>
        <strain evidence="5">UNC267MFSha1.1M11</strain>
    </source>
</reference>
<dbReference type="Pfam" id="PF08240">
    <property type="entry name" value="ADH_N"/>
    <property type="match status" value="1"/>
</dbReference>
<dbReference type="EMBL" id="FMUB01000001">
    <property type="protein sequence ID" value="SCX02586.1"/>
    <property type="molecule type" value="Genomic_DNA"/>
</dbReference>